<name>A0A2D4JYQ3_9SAUR</name>
<dbReference type="AlphaFoldDB" id="A0A2D4JYQ3"/>
<accession>A0A2D4JYQ3</accession>
<feature type="region of interest" description="Disordered" evidence="1">
    <location>
        <begin position="1"/>
        <end position="23"/>
    </location>
</feature>
<reference evidence="2" key="1">
    <citation type="submission" date="2017-07" db="EMBL/GenBank/DDBJ databases">
        <authorList>
            <person name="Mikheyev A."/>
            <person name="Grau M."/>
        </authorList>
    </citation>
    <scope>NUCLEOTIDE SEQUENCE</scope>
    <source>
        <tissue evidence="2">Venom_gland</tissue>
    </source>
</reference>
<reference evidence="2" key="2">
    <citation type="submission" date="2017-11" db="EMBL/GenBank/DDBJ databases">
        <title>Coralsnake Venomics: Analyses of Venom Gland Transcriptomes and Proteomes of Six Brazilian Taxa.</title>
        <authorList>
            <person name="Aird S.D."/>
            <person name="Jorge da Silva N."/>
            <person name="Qiu L."/>
            <person name="Villar-Briones A."/>
            <person name="Aparecida-Saddi V."/>
            <person name="Campos-Telles M.P."/>
            <person name="Grau M."/>
            <person name="Mikheyev A.S."/>
        </authorList>
    </citation>
    <scope>NUCLEOTIDE SEQUENCE</scope>
    <source>
        <tissue evidence="2">Venom_gland</tissue>
    </source>
</reference>
<dbReference type="EMBL" id="IACL01021272">
    <property type="protein sequence ID" value="LAB01611.1"/>
    <property type="molecule type" value="Transcribed_RNA"/>
</dbReference>
<evidence type="ECO:0000313" key="2">
    <source>
        <dbReference type="EMBL" id="LAB01611.1"/>
    </source>
</evidence>
<evidence type="ECO:0000256" key="1">
    <source>
        <dbReference type="SAM" id="MobiDB-lite"/>
    </source>
</evidence>
<sequence>MQMAKMAIPSPFHEDKKKTKNRQSCRVVNTTATQFAISEAEAKSVDPGAVGIPVGSPHSVPTLASIRTLIGRTQLYSFLIQDTQGCLSLPTPPKKRKKKLGRLSSFWPLASLQGKLSWAFDCPVLLFRKGPNLCAQSSSVLERGVVVLFAVFSTFPPPQPPKLDSCHKATVLKKNGSSLLSRLYLKMFNLLVWPIFLGTED</sequence>
<organism evidence="2">
    <name type="scientific">Micrurus paraensis</name>
    <dbReference type="NCBI Taxonomy" id="1970185"/>
    <lineage>
        <taxon>Eukaryota</taxon>
        <taxon>Metazoa</taxon>
        <taxon>Chordata</taxon>
        <taxon>Craniata</taxon>
        <taxon>Vertebrata</taxon>
        <taxon>Euteleostomi</taxon>
        <taxon>Lepidosauria</taxon>
        <taxon>Squamata</taxon>
        <taxon>Bifurcata</taxon>
        <taxon>Unidentata</taxon>
        <taxon>Episquamata</taxon>
        <taxon>Toxicofera</taxon>
        <taxon>Serpentes</taxon>
        <taxon>Colubroidea</taxon>
        <taxon>Elapidae</taxon>
        <taxon>Elapinae</taxon>
        <taxon>Micrurus</taxon>
    </lineage>
</organism>
<proteinExistence type="predicted"/>
<protein>
    <submittedName>
        <fullName evidence="2">Uncharacterized protein</fullName>
    </submittedName>
</protein>